<keyword evidence="2" id="KW-1185">Reference proteome</keyword>
<dbReference type="RefSeq" id="WP_264431644.1">
    <property type="nucleotide sequence ID" value="NZ_CP080628.1"/>
</dbReference>
<name>A0ABY6JVS0_9GAMM</name>
<protein>
    <submittedName>
        <fullName evidence="1">Helix-turn-helix domain-containing protein</fullName>
    </submittedName>
</protein>
<evidence type="ECO:0000313" key="1">
    <source>
        <dbReference type="EMBL" id="UYV20950.1"/>
    </source>
</evidence>
<dbReference type="Gene3D" id="1.10.260.40">
    <property type="entry name" value="lambda repressor-like DNA-binding domains"/>
    <property type="match status" value="1"/>
</dbReference>
<geneLocation type="plasmid" evidence="1 2">
    <name>unnamed</name>
</geneLocation>
<dbReference type="SUPFAM" id="SSF47413">
    <property type="entry name" value="lambda repressor-like DNA-binding domains"/>
    <property type="match status" value="1"/>
</dbReference>
<dbReference type="Proteomes" id="UP001163082">
    <property type="component" value="Plasmid unnamed"/>
</dbReference>
<organism evidence="1 2">
    <name type="scientific">Halomonas qaidamensis</name>
    <dbReference type="NCBI Taxonomy" id="2866211"/>
    <lineage>
        <taxon>Bacteria</taxon>
        <taxon>Pseudomonadati</taxon>
        <taxon>Pseudomonadota</taxon>
        <taxon>Gammaproteobacteria</taxon>
        <taxon>Oceanospirillales</taxon>
        <taxon>Halomonadaceae</taxon>
        <taxon>Halomonas</taxon>
    </lineage>
</organism>
<dbReference type="EMBL" id="CP080628">
    <property type="protein sequence ID" value="UYV20950.1"/>
    <property type="molecule type" value="Genomic_DNA"/>
</dbReference>
<gene>
    <name evidence="1" type="ORF">K1Y77_17170</name>
</gene>
<evidence type="ECO:0000313" key="2">
    <source>
        <dbReference type="Proteomes" id="UP001163082"/>
    </source>
</evidence>
<sequence>MIDARTHHDPAKAPGLIKEALSITSSQKELAERLGVTSKYLQHLKSGYRENMSYLLQVALERLIEEHRANK</sequence>
<accession>A0ABY6JVS0</accession>
<reference evidence="1" key="1">
    <citation type="journal article" date="2022" name="Antonie Van Leeuwenhoek">
        <title>Whole genome sequencing of the halophilic Halomonas qaidamensis XH36, a novel species strain with high ectoine production.</title>
        <authorList>
            <person name="Zhang T."/>
            <person name="Cui T."/>
            <person name="Cao Y."/>
            <person name="Li Y."/>
            <person name="Li F."/>
            <person name="Zhu D."/>
            <person name="Xing J."/>
        </authorList>
    </citation>
    <scope>NUCLEOTIDE SEQUENCE</scope>
    <source>
        <strain evidence="1">XH36</strain>
    </source>
</reference>
<dbReference type="InterPro" id="IPR010982">
    <property type="entry name" value="Lambda_DNA-bd_dom_sf"/>
</dbReference>
<keyword evidence="1" id="KW-0614">Plasmid</keyword>
<proteinExistence type="predicted"/>